<protein>
    <submittedName>
        <fullName evidence="7">MFS transporter</fullName>
    </submittedName>
</protein>
<sequence length="411" mass="44511">MNITFYPYWAAKTLLSFIQVVYIMVMTLLIYGQTGSVLYAALFPFIQMSVRIVAGVTSSWVMNRFSFAKFITGISVAKTLILTGIGISFAYLTVHIPVLLGIITVLSFLEGSESLILNSLPPRLAQGEELVKANNLLTFSNQTATMVGYAITGFVVFHWGASQTFWAAVAMSWANLVLMIAIALLSSEVVGQADNTHVKRNILREGWSLLRNNRPLRLLTYVDVFKALAGSIWTGAITLAFVQEALGQGEEWWGLIHSSYAAGAILGVFLTRCLTGLGQRHLISSMAVSSLLFILSTLAFGLNSLPWLALVLSIFMGSASQIRESELQNAYQNAVPAASLSDVYAARSMLLTASISLSALFFGLVADQFGVRLVYFIGGAPLVISVLCMSGLNQVRQQSSSDGGTGVSWIK</sequence>
<feature type="transmembrane region" description="Helical" evidence="6">
    <location>
        <begin position="70"/>
        <end position="92"/>
    </location>
</feature>
<evidence type="ECO:0000256" key="4">
    <source>
        <dbReference type="ARBA" id="ARBA00022989"/>
    </source>
</evidence>
<organism evidence="7 8">
    <name type="scientific">Paenibacillus xylanilyticus</name>
    <dbReference type="NCBI Taxonomy" id="248903"/>
    <lineage>
        <taxon>Bacteria</taxon>
        <taxon>Bacillati</taxon>
        <taxon>Bacillota</taxon>
        <taxon>Bacilli</taxon>
        <taxon>Bacillales</taxon>
        <taxon>Paenibacillaceae</taxon>
        <taxon>Paenibacillus</taxon>
    </lineage>
</organism>
<proteinExistence type="predicted"/>
<feature type="transmembrane region" description="Helical" evidence="6">
    <location>
        <begin position="37"/>
        <end position="58"/>
    </location>
</feature>
<dbReference type="AlphaFoldDB" id="A0A7Y6C1S0"/>
<dbReference type="SUPFAM" id="SSF103473">
    <property type="entry name" value="MFS general substrate transporter"/>
    <property type="match status" value="1"/>
</dbReference>
<evidence type="ECO:0000256" key="3">
    <source>
        <dbReference type="ARBA" id="ARBA00022692"/>
    </source>
</evidence>
<dbReference type="Gene3D" id="1.20.1250.20">
    <property type="entry name" value="MFS general substrate transporter like domains"/>
    <property type="match status" value="1"/>
</dbReference>
<dbReference type="InterPro" id="IPR036259">
    <property type="entry name" value="MFS_trans_sf"/>
</dbReference>
<accession>A0A7Y6C1S0</accession>
<dbReference type="GO" id="GO:0022857">
    <property type="term" value="F:transmembrane transporter activity"/>
    <property type="evidence" value="ECO:0007669"/>
    <property type="project" value="InterPro"/>
</dbReference>
<reference evidence="7 8" key="1">
    <citation type="submission" date="2020-05" db="EMBL/GenBank/DDBJ databases">
        <title>Genome Sequencing of Type Strains.</title>
        <authorList>
            <person name="Lemaire J.F."/>
            <person name="Inderbitzin P."/>
            <person name="Gregorio O.A."/>
            <person name="Collins S.B."/>
            <person name="Wespe N."/>
            <person name="Knight-Connoni V."/>
        </authorList>
    </citation>
    <scope>NUCLEOTIDE SEQUENCE [LARGE SCALE GENOMIC DNA]</scope>
    <source>
        <strain evidence="7 8">LMG 21957</strain>
    </source>
</reference>
<feature type="transmembrane region" description="Helical" evidence="6">
    <location>
        <begin position="372"/>
        <end position="392"/>
    </location>
</feature>
<keyword evidence="4 6" id="KW-1133">Transmembrane helix</keyword>
<dbReference type="GO" id="GO:0005886">
    <property type="term" value="C:plasma membrane"/>
    <property type="evidence" value="ECO:0007669"/>
    <property type="project" value="UniProtKB-SubCell"/>
</dbReference>
<evidence type="ECO:0000313" key="8">
    <source>
        <dbReference type="Proteomes" id="UP000526125"/>
    </source>
</evidence>
<comment type="subcellular location">
    <subcellularLocation>
        <location evidence="1">Cell membrane</location>
        <topology evidence="1">Multi-pass membrane protein</topology>
    </subcellularLocation>
</comment>
<dbReference type="InterPro" id="IPR011701">
    <property type="entry name" value="MFS"/>
</dbReference>
<keyword evidence="2" id="KW-1003">Cell membrane</keyword>
<evidence type="ECO:0000256" key="5">
    <source>
        <dbReference type="ARBA" id="ARBA00023136"/>
    </source>
</evidence>
<feature type="transmembrane region" description="Helical" evidence="6">
    <location>
        <begin position="12"/>
        <end position="31"/>
    </location>
</feature>
<evidence type="ECO:0000256" key="2">
    <source>
        <dbReference type="ARBA" id="ARBA00022475"/>
    </source>
</evidence>
<dbReference type="Pfam" id="PF07690">
    <property type="entry name" value="MFS_1"/>
    <property type="match status" value="1"/>
</dbReference>
<feature type="transmembrane region" description="Helical" evidence="6">
    <location>
        <begin position="252"/>
        <end position="270"/>
    </location>
</feature>
<dbReference type="CDD" id="cd06173">
    <property type="entry name" value="MFS_MefA_like"/>
    <property type="match status" value="1"/>
</dbReference>
<feature type="transmembrane region" description="Helical" evidence="6">
    <location>
        <begin position="282"/>
        <end position="301"/>
    </location>
</feature>
<dbReference type="PANTHER" id="PTHR23513:SF19">
    <property type="entry name" value="MAJOR FACILITATOR SUPERFAMILY (MFS) PROFILE DOMAIN-CONTAINING PROTEIN"/>
    <property type="match status" value="1"/>
</dbReference>
<dbReference type="EMBL" id="JABMCB010000192">
    <property type="protein sequence ID" value="NUU77974.1"/>
    <property type="molecule type" value="Genomic_DNA"/>
</dbReference>
<evidence type="ECO:0000313" key="7">
    <source>
        <dbReference type="EMBL" id="NUU77974.1"/>
    </source>
</evidence>
<feature type="transmembrane region" description="Helical" evidence="6">
    <location>
        <begin position="344"/>
        <end position="366"/>
    </location>
</feature>
<keyword evidence="8" id="KW-1185">Reference proteome</keyword>
<evidence type="ECO:0000256" key="6">
    <source>
        <dbReference type="SAM" id="Phobius"/>
    </source>
</evidence>
<dbReference type="Proteomes" id="UP000526125">
    <property type="component" value="Unassembled WGS sequence"/>
</dbReference>
<name>A0A7Y6C1S0_9BACL</name>
<gene>
    <name evidence="7" type="ORF">HP552_22425</name>
</gene>
<evidence type="ECO:0000256" key="1">
    <source>
        <dbReference type="ARBA" id="ARBA00004651"/>
    </source>
</evidence>
<feature type="transmembrane region" description="Helical" evidence="6">
    <location>
        <begin position="218"/>
        <end position="240"/>
    </location>
</feature>
<dbReference type="PANTHER" id="PTHR23513">
    <property type="entry name" value="INTEGRAL MEMBRANE EFFLUX PROTEIN-RELATED"/>
    <property type="match status" value="1"/>
</dbReference>
<feature type="transmembrane region" description="Helical" evidence="6">
    <location>
        <begin position="165"/>
        <end position="185"/>
    </location>
</feature>
<dbReference type="RefSeq" id="WP_175397577.1">
    <property type="nucleotide sequence ID" value="NZ_JABMCB010000192.1"/>
</dbReference>
<comment type="caution">
    <text evidence="7">The sequence shown here is derived from an EMBL/GenBank/DDBJ whole genome shotgun (WGS) entry which is preliminary data.</text>
</comment>
<keyword evidence="3 6" id="KW-0812">Transmembrane</keyword>
<keyword evidence="5 6" id="KW-0472">Membrane</keyword>